<dbReference type="InterPro" id="IPR055348">
    <property type="entry name" value="DctQ"/>
</dbReference>
<feature type="transmembrane region" description="Helical" evidence="9">
    <location>
        <begin position="185"/>
        <end position="205"/>
    </location>
</feature>
<comment type="subunit">
    <text evidence="9">The complex comprises the extracytoplasmic solute receptor protein and the two transmembrane proteins.</text>
</comment>
<feature type="domain" description="TM2" evidence="13">
    <location>
        <begin position="37"/>
        <end position="74"/>
    </location>
</feature>
<evidence type="ECO:0000256" key="5">
    <source>
        <dbReference type="ARBA" id="ARBA00022692"/>
    </source>
</evidence>
<dbReference type="PATRIC" id="fig|1317118.6.peg.577"/>
<evidence type="ECO:0000256" key="10">
    <source>
        <dbReference type="SAM" id="Coils"/>
    </source>
</evidence>
<evidence type="ECO:0000259" key="12">
    <source>
        <dbReference type="Pfam" id="PF04290"/>
    </source>
</evidence>
<evidence type="ECO:0000256" key="11">
    <source>
        <dbReference type="SAM" id="MobiDB-lite"/>
    </source>
</evidence>
<evidence type="ECO:0000256" key="3">
    <source>
        <dbReference type="ARBA" id="ARBA00022475"/>
    </source>
</evidence>
<keyword evidence="2 9" id="KW-0813">Transport</keyword>
<evidence type="ECO:0000256" key="8">
    <source>
        <dbReference type="ARBA" id="ARBA00038436"/>
    </source>
</evidence>
<comment type="subcellular location">
    <subcellularLocation>
        <location evidence="1 9">Cell inner membrane</location>
        <topology evidence="1 9">Multi-pass membrane protein</topology>
    </subcellularLocation>
</comment>
<keyword evidence="3" id="KW-1003">Cell membrane</keyword>
<evidence type="ECO:0000256" key="7">
    <source>
        <dbReference type="ARBA" id="ARBA00023136"/>
    </source>
</evidence>
<keyword evidence="5 9" id="KW-0812">Transmembrane</keyword>
<reference evidence="14 15" key="1">
    <citation type="journal article" date="2014" name="Antonie Van Leeuwenhoek">
        <title>Roseivivax atlanticus sp. nov., isolated from surface seawater of the Atlantic Ocean.</title>
        <authorList>
            <person name="Li G."/>
            <person name="Lai Q."/>
            <person name="Liu X."/>
            <person name="Sun F."/>
            <person name="Shao Z."/>
        </authorList>
    </citation>
    <scope>NUCLEOTIDE SEQUENCE [LARGE SCALE GENOMIC DNA]</scope>
    <source>
        <strain evidence="14 15">22II-s10s</strain>
    </source>
</reference>
<feature type="transmembrane region" description="Helical" evidence="9">
    <location>
        <begin position="12"/>
        <end position="28"/>
    </location>
</feature>
<dbReference type="InterPro" id="IPR007829">
    <property type="entry name" value="TM2"/>
</dbReference>
<evidence type="ECO:0000256" key="1">
    <source>
        <dbReference type="ARBA" id="ARBA00004429"/>
    </source>
</evidence>
<keyword evidence="4 9" id="KW-0997">Cell inner membrane</keyword>
<dbReference type="Proteomes" id="UP000019063">
    <property type="component" value="Unassembled WGS sequence"/>
</dbReference>
<feature type="transmembrane region" description="Helical" evidence="9">
    <location>
        <begin position="248"/>
        <end position="268"/>
    </location>
</feature>
<comment type="similarity">
    <text evidence="8 9">Belongs to the TRAP transporter small permease family.</text>
</comment>
<dbReference type="RefSeq" id="WP_081749614.1">
    <property type="nucleotide sequence ID" value="NZ_AQQW01000001.1"/>
</dbReference>
<dbReference type="eggNOG" id="COG4665">
    <property type="taxonomic scope" value="Bacteria"/>
</dbReference>
<evidence type="ECO:0000256" key="2">
    <source>
        <dbReference type="ARBA" id="ARBA00022448"/>
    </source>
</evidence>
<evidence type="ECO:0000313" key="14">
    <source>
        <dbReference type="EMBL" id="ETW14797.1"/>
    </source>
</evidence>
<dbReference type="STRING" id="1379903.ATO8_02780"/>
<accession>W4HPV6</accession>
<keyword evidence="6 9" id="KW-1133">Transmembrane helix</keyword>
<keyword evidence="15" id="KW-1185">Reference proteome</keyword>
<comment type="caution">
    <text evidence="14">The sequence shown here is derived from an EMBL/GenBank/DDBJ whole genome shotgun (WGS) entry which is preliminary data.</text>
</comment>
<keyword evidence="7 9" id="KW-0472">Membrane</keyword>
<feature type="transmembrane region" description="Helical" evidence="9">
    <location>
        <begin position="326"/>
        <end position="350"/>
    </location>
</feature>
<gene>
    <name evidence="14" type="ORF">ATO8_02780</name>
</gene>
<comment type="caution">
    <text evidence="9">Lacks conserved residue(s) required for the propagation of feature annotation.</text>
</comment>
<dbReference type="InterPro" id="IPR007387">
    <property type="entry name" value="TRAP_DctQ"/>
</dbReference>
<dbReference type="GO" id="GO:0022857">
    <property type="term" value="F:transmembrane transporter activity"/>
    <property type="evidence" value="ECO:0007669"/>
    <property type="project" value="UniProtKB-UniRule"/>
</dbReference>
<proteinExistence type="inferred from homology"/>
<comment type="function">
    <text evidence="9">Part of the tripartite ATP-independent periplasmic (TRAP) transport system.</text>
</comment>
<evidence type="ECO:0000256" key="4">
    <source>
        <dbReference type="ARBA" id="ARBA00022519"/>
    </source>
</evidence>
<dbReference type="AlphaFoldDB" id="W4HPV6"/>
<dbReference type="PANTHER" id="PTHR35011">
    <property type="entry name" value="2,3-DIKETO-L-GULONATE TRAP TRANSPORTER SMALL PERMEASE PROTEIN YIAM"/>
    <property type="match status" value="1"/>
</dbReference>
<dbReference type="GO" id="GO:0005886">
    <property type="term" value="C:plasma membrane"/>
    <property type="evidence" value="ECO:0007669"/>
    <property type="project" value="UniProtKB-SubCell"/>
</dbReference>
<feature type="region of interest" description="Disordered" evidence="11">
    <location>
        <begin position="435"/>
        <end position="455"/>
    </location>
</feature>
<evidence type="ECO:0000256" key="6">
    <source>
        <dbReference type="ARBA" id="ARBA00022989"/>
    </source>
</evidence>
<feature type="transmembrane region" description="Helical" evidence="9">
    <location>
        <begin position="406"/>
        <end position="424"/>
    </location>
</feature>
<dbReference type="Pfam" id="PF05154">
    <property type="entry name" value="TM2"/>
    <property type="match status" value="1"/>
</dbReference>
<organism evidence="14 15">
    <name type="scientific">Roseivivax marinus</name>
    <dbReference type="NCBI Taxonomy" id="1379903"/>
    <lineage>
        <taxon>Bacteria</taxon>
        <taxon>Pseudomonadati</taxon>
        <taxon>Pseudomonadota</taxon>
        <taxon>Alphaproteobacteria</taxon>
        <taxon>Rhodobacterales</taxon>
        <taxon>Roseobacteraceae</taxon>
        <taxon>Roseivivax</taxon>
    </lineage>
</organism>
<protein>
    <recommendedName>
        <fullName evidence="9">TRAP transporter small permease protein</fullName>
    </recommendedName>
</protein>
<name>W4HPV6_9RHOB</name>
<keyword evidence="10" id="KW-0175">Coiled coil</keyword>
<feature type="transmembrane region" description="Helical" evidence="9">
    <location>
        <begin position="288"/>
        <end position="305"/>
    </location>
</feature>
<evidence type="ECO:0000256" key="9">
    <source>
        <dbReference type="RuleBase" id="RU369079"/>
    </source>
</evidence>
<evidence type="ECO:0000259" key="13">
    <source>
        <dbReference type="Pfam" id="PF05154"/>
    </source>
</evidence>
<feature type="domain" description="Tripartite ATP-independent periplasmic transporters DctQ component" evidence="12">
    <location>
        <begin position="265"/>
        <end position="358"/>
    </location>
</feature>
<feature type="coiled-coil region" evidence="10">
    <location>
        <begin position="103"/>
        <end position="161"/>
    </location>
</feature>
<dbReference type="EMBL" id="AQQW01000001">
    <property type="protein sequence ID" value="ETW14797.1"/>
    <property type="molecule type" value="Genomic_DNA"/>
</dbReference>
<evidence type="ECO:0000313" key="15">
    <source>
        <dbReference type="Proteomes" id="UP000019063"/>
    </source>
</evidence>
<dbReference type="PANTHER" id="PTHR35011:SF4">
    <property type="entry name" value="SLL1102 PROTEIN"/>
    <property type="match status" value="1"/>
</dbReference>
<dbReference type="Pfam" id="PF04290">
    <property type="entry name" value="DctQ"/>
    <property type="match status" value="1"/>
</dbReference>
<sequence length="455" mass="50976">MPGLSFTLPHWLYWVGLIVFPLVAMALARRPQPAENRYSVVLAYLIWVTGGILGMHRFYLRNLLGLVYIPIFFVILWANAGGQEARTVVSELANQVRVAERAIEREEPRVAEAEAQVEELRAAVADTEEGSVQRRLAERRLSRAEDQITEGAERVAEANETLEGSSEALASARSDRAFYNNAAKWAFYAIIALLVIDAVLIPFLVRRANARLADAPEEKTLISAPADDAAAETPKADSDYATNWIDRLSLFAGEFAAYWAVIAVFVYYYEVIARYVFGSPTNWAHEAMYLMFGMQYLIAGAYAMLTETHVRVDIFYAPLPRKRKAWVDLLTSIFFFIFAGTLLVTSWIFAFDALAVPTGNSLVSQWARGQIGFGEAVSGWGLNQWTDPNIRWGEISFNEWEVPLWPMKWVMVMGGLLLLLQGISKLGKDIRALRGNDDLPPDRPTGAAMHEREAV</sequence>